<dbReference type="Proteomes" id="UP001259832">
    <property type="component" value="Unassembled WGS sequence"/>
</dbReference>
<reference evidence="2" key="1">
    <citation type="submission" date="2023-08" db="EMBL/GenBank/DDBJ databases">
        <title>Reference Genome Resource for the Citrus Pathogen Phytophthora citrophthora.</title>
        <authorList>
            <person name="Moller H."/>
            <person name="Coetzee B."/>
            <person name="Rose L.J."/>
            <person name="Van Niekerk J.M."/>
        </authorList>
    </citation>
    <scope>NUCLEOTIDE SEQUENCE</scope>
    <source>
        <strain evidence="2">STE-U-9442</strain>
    </source>
</reference>
<evidence type="ECO:0000256" key="1">
    <source>
        <dbReference type="SAM" id="Phobius"/>
    </source>
</evidence>
<keyword evidence="1" id="KW-0472">Membrane</keyword>
<accession>A0AAD9GEM4</accession>
<sequence>MAQITPMTATNDVQIVVFPSKSDDKTEAIDTQSSLKHKVILGLLYTLVSSGCLYGCVASVTFFGDVFALLLVLTRQ</sequence>
<keyword evidence="3" id="KW-1185">Reference proteome</keyword>
<proteinExistence type="predicted"/>
<organism evidence="2 3">
    <name type="scientific">Phytophthora citrophthora</name>
    <dbReference type="NCBI Taxonomy" id="4793"/>
    <lineage>
        <taxon>Eukaryota</taxon>
        <taxon>Sar</taxon>
        <taxon>Stramenopiles</taxon>
        <taxon>Oomycota</taxon>
        <taxon>Peronosporomycetes</taxon>
        <taxon>Peronosporales</taxon>
        <taxon>Peronosporaceae</taxon>
        <taxon>Phytophthora</taxon>
    </lineage>
</organism>
<comment type="caution">
    <text evidence="2">The sequence shown here is derived from an EMBL/GenBank/DDBJ whole genome shotgun (WGS) entry which is preliminary data.</text>
</comment>
<evidence type="ECO:0000313" key="3">
    <source>
        <dbReference type="Proteomes" id="UP001259832"/>
    </source>
</evidence>
<dbReference type="EMBL" id="JASMQC010000020">
    <property type="protein sequence ID" value="KAK1936947.1"/>
    <property type="molecule type" value="Genomic_DNA"/>
</dbReference>
<keyword evidence="1" id="KW-1133">Transmembrane helix</keyword>
<evidence type="ECO:0008006" key="4">
    <source>
        <dbReference type="Google" id="ProtNLM"/>
    </source>
</evidence>
<keyword evidence="1" id="KW-0812">Transmembrane</keyword>
<protein>
    <recommendedName>
        <fullName evidence="4">Transmembrane protein</fullName>
    </recommendedName>
</protein>
<name>A0AAD9GEM4_9STRA</name>
<dbReference type="AlphaFoldDB" id="A0AAD9GEM4"/>
<evidence type="ECO:0000313" key="2">
    <source>
        <dbReference type="EMBL" id="KAK1936947.1"/>
    </source>
</evidence>
<feature type="transmembrane region" description="Helical" evidence="1">
    <location>
        <begin position="43"/>
        <end position="73"/>
    </location>
</feature>
<gene>
    <name evidence="2" type="ORF">P3T76_009725</name>
</gene>